<keyword evidence="1" id="KW-0175">Coiled coil</keyword>
<protein>
    <submittedName>
        <fullName evidence="2">Uncharacterized protein</fullName>
    </submittedName>
</protein>
<evidence type="ECO:0000313" key="2">
    <source>
        <dbReference type="EMBL" id="GLR89962.1"/>
    </source>
</evidence>
<gene>
    <name evidence="2" type="ORF">GCM10007857_66760</name>
</gene>
<proteinExistence type="predicted"/>
<comment type="caution">
    <text evidence="2">The sequence shown here is derived from an EMBL/GenBank/DDBJ whole genome shotgun (WGS) entry which is preliminary data.</text>
</comment>
<feature type="coiled-coil region" evidence="1">
    <location>
        <begin position="19"/>
        <end position="46"/>
    </location>
</feature>
<sequence>MQALRDWTINSPIRKDAEIEQLQTQLEDLNQRLNELECQIPDLSAIAVRALTLSRDIEDIRCSADSIDALTELLRK</sequence>
<dbReference type="Proteomes" id="UP001156905">
    <property type="component" value="Unassembled WGS sequence"/>
</dbReference>
<organism evidence="2 3">
    <name type="scientific">Bradyrhizobium iriomotense</name>
    <dbReference type="NCBI Taxonomy" id="441950"/>
    <lineage>
        <taxon>Bacteria</taxon>
        <taxon>Pseudomonadati</taxon>
        <taxon>Pseudomonadota</taxon>
        <taxon>Alphaproteobacteria</taxon>
        <taxon>Hyphomicrobiales</taxon>
        <taxon>Nitrobacteraceae</taxon>
        <taxon>Bradyrhizobium</taxon>
    </lineage>
</organism>
<accession>A0ABQ6B6B3</accession>
<evidence type="ECO:0000256" key="1">
    <source>
        <dbReference type="SAM" id="Coils"/>
    </source>
</evidence>
<evidence type="ECO:0000313" key="3">
    <source>
        <dbReference type="Proteomes" id="UP001156905"/>
    </source>
</evidence>
<keyword evidence="3" id="KW-1185">Reference proteome</keyword>
<dbReference type="EMBL" id="BSOW01000030">
    <property type="protein sequence ID" value="GLR89962.1"/>
    <property type="molecule type" value="Genomic_DNA"/>
</dbReference>
<name>A0ABQ6B6B3_9BRAD</name>
<reference evidence="3" key="1">
    <citation type="journal article" date="2019" name="Int. J. Syst. Evol. Microbiol.">
        <title>The Global Catalogue of Microorganisms (GCM) 10K type strain sequencing project: providing services to taxonomists for standard genome sequencing and annotation.</title>
        <authorList>
            <consortium name="The Broad Institute Genomics Platform"/>
            <consortium name="The Broad Institute Genome Sequencing Center for Infectious Disease"/>
            <person name="Wu L."/>
            <person name="Ma J."/>
        </authorList>
    </citation>
    <scope>NUCLEOTIDE SEQUENCE [LARGE SCALE GENOMIC DNA]</scope>
    <source>
        <strain evidence="3">NBRC 102520</strain>
    </source>
</reference>